<dbReference type="PANTHER" id="PTHR42080">
    <property type="entry name" value="SRR1 DOMAIN-CONTAINING PROTEIN"/>
    <property type="match status" value="1"/>
</dbReference>
<sequence length="266" mass="29900">MADDDEGWTRVKPSKWASRLRSANSAAINLPDPGPKPTSANQVIVQQLQKDFESIKSDLDAWFPQDELRGIFSAYVAAHSQSGQGPVSQIVCFGIGCFDHPDGNWQAKRTSYCQLAALLLIAEELEKTQDREPFNIIFQEPAFNANDIAFIKSLGHTVVDSPEGNQYIHANTLFYGPHLYYQLYAEALQGELPVIYVGSGIECWELKYCLTASTQFLPRDHPVTMVPLKKIFSEYQKFQFPEVKSGLIFYKTYICLRPPEALPEAA</sequence>
<reference evidence="3" key="1">
    <citation type="submission" date="2016-07" db="EMBL/GenBank/DDBJ databases">
        <title>Multiple horizontal gene transfer events from other fungi enriched the ability of initially mycotrophic Trichoderma (Ascomycota) to feed on dead plant biomass.</title>
        <authorList>
            <consortium name="DOE Joint Genome Institute"/>
            <person name="Atanasova L."/>
            <person name="Chenthamara K."/>
            <person name="Zhang J."/>
            <person name="Grujic M."/>
            <person name="Henrissat B."/>
            <person name="Kuo A."/>
            <person name="Aerts A."/>
            <person name="Salamov A."/>
            <person name="Lipzen A."/>
            <person name="Labutti K."/>
            <person name="Barry K."/>
            <person name="Miao Y."/>
            <person name="Rahimi M.J."/>
            <person name="Shen Q."/>
            <person name="Grigoriev I.V."/>
            <person name="Kubicek C.P."/>
            <person name="Druzhinina I.S."/>
        </authorList>
    </citation>
    <scope>NUCLEOTIDE SEQUENCE [LARGE SCALE GENOMIC DNA]</scope>
    <source>
        <strain evidence="3">TUCIM 6016</strain>
    </source>
</reference>
<proteinExistence type="predicted"/>
<dbReference type="EMBL" id="KZ680207">
    <property type="protein sequence ID" value="PTB70219.1"/>
    <property type="molecule type" value="Genomic_DNA"/>
</dbReference>
<gene>
    <name evidence="2" type="ORF">BBK36DRAFT_1108233</name>
</gene>
<keyword evidence="3" id="KW-1185">Reference proteome</keyword>
<dbReference type="Proteomes" id="UP000241546">
    <property type="component" value="Unassembled WGS sequence"/>
</dbReference>
<feature type="domain" description="SRR1-like" evidence="1">
    <location>
        <begin position="81"/>
        <end position="208"/>
    </location>
</feature>
<dbReference type="AlphaFoldDB" id="A0A2T4BLT4"/>
<dbReference type="Pfam" id="PF07985">
    <property type="entry name" value="SRR1"/>
    <property type="match status" value="1"/>
</dbReference>
<protein>
    <recommendedName>
        <fullName evidence="1">SRR1-like domain-containing protein</fullName>
    </recommendedName>
</protein>
<dbReference type="OrthoDB" id="5318346at2759"/>
<accession>A0A2T4BLT4</accession>
<evidence type="ECO:0000313" key="3">
    <source>
        <dbReference type="Proteomes" id="UP000241546"/>
    </source>
</evidence>
<dbReference type="InterPro" id="IPR012942">
    <property type="entry name" value="SRR1-like"/>
</dbReference>
<organism evidence="2 3">
    <name type="scientific">Trichoderma citrinoviride</name>
    <dbReference type="NCBI Taxonomy" id="58853"/>
    <lineage>
        <taxon>Eukaryota</taxon>
        <taxon>Fungi</taxon>
        <taxon>Dikarya</taxon>
        <taxon>Ascomycota</taxon>
        <taxon>Pezizomycotina</taxon>
        <taxon>Sordariomycetes</taxon>
        <taxon>Hypocreomycetidae</taxon>
        <taxon>Hypocreales</taxon>
        <taxon>Hypocreaceae</taxon>
        <taxon>Trichoderma</taxon>
    </lineage>
</organism>
<evidence type="ECO:0000313" key="2">
    <source>
        <dbReference type="EMBL" id="PTB70219.1"/>
    </source>
</evidence>
<name>A0A2T4BLT4_9HYPO</name>
<dbReference type="GeneID" id="36597460"/>
<dbReference type="RefSeq" id="XP_024753539.1">
    <property type="nucleotide sequence ID" value="XM_024889341.1"/>
</dbReference>
<evidence type="ECO:0000259" key="1">
    <source>
        <dbReference type="Pfam" id="PF07985"/>
    </source>
</evidence>
<dbReference type="PANTHER" id="PTHR42080:SF1">
    <property type="entry name" value="SRR1-LIKE DOMAIN-CONTAINING PROTEIN"/>
    <property type="match status" value="1"/>
</dbReference>